<dbReference type="Gene3D" id="2.30.42.10">
    <property type="match status" value="1"/>
</dbReference>
<reference evidence="1" key="1">
    <citation type="submission" date="2021-02" db="EMBL/GenBank/DDBJ databases">
        <authorList>
            <person name="Dougan E. K."/>
            <person name="Rhodes N."/>
            <person name="Thang M."/>
            <person name="Chan C."/>
        </authorList>
    </citation>
    <scope>NUCLEOTIDE SEQUENCE</scope>
</reference>
<protein>
    <submittedName>
        <fullName evidence="1">Dnaaf1 protein</fullName>
    </submittedName>
</protein>
<dbReference type="OrthoDB" id="10464253at2759"/>
<comment type="caution">
    <text evidence="1">The sequence shown here is derived from an EMBL/GenBank/DDBJ whole genome shotgun (WGS) entry which is preliminary data.</text>
</comment>
<keyword evidence="2" id="KW-1185">Reference proteome</keyword>
<dbReference type="AlphaFoldDB" id="A0A812LAI7"/>
<dbReference type="SUPFAM" id="SSF50156">
    <property type="entry name" value="PDZ domain-like"/>
    <property type="match status" value="1"/>
</dbReference>
<evidence type="ECO:0000313" key="2">
    <source>
        <dbReference type="Proteomes" id="UP000601435"/>
    </source>
</evidence>
<sequence length="96" mass="10360">MGNTGLDLRFDDDWGILVQSVDPLPGQPGLAEGDFIVAIEGCSLRHRSHEECDAVFSERLQRPGFYSSDDLSWLGSAVTVMSIGMAKGFSKQVGIA</sequence>
<gene>
    <name evidence="1" type="primary">dnaaf1</name>
    <name evidence="1" type="ORF">SNEC2469_LOCUS4161</name>
</gene>
<evidence type="ECO:0000313" key="1">
    <source>
        <dbReference type="EMBL" id="CAE7238689.1"/>
    </source>
</evidence>
<accession>A0A812LAI7</accession>
<name>A0A812LAI7_9DINO</name>
<dbReference type="Proteomes" id="UP000601435">
    <property type="component" value="Unassembled WGS sequence"/>
</dbReference>
<dbReference type="InterPro" id="IPR036034">
    <property type="entry name" value="PDZ_sf"/>
</dbReference>
<dbReference type="EMBL" id="CAJNJA010008630">
    <property type="protein sequence ID" value="CAE7238689.1"/>
    <property type="molecule type" value="Genomic_DNA"/>
</dbReference>
<proteinExistence type="predicted"/>
<organism evidence="1 2">
    <name type="scientific">Symbiodinium necroappetens</name>
    <dbReference type="NCBI Taxonomy" id="1628268"/>
    <lineage>
        <taxon>Eukaryota</taxon>
        <taxon>Sar</taxon>
        <taxon>Alveolata</taxon>
        <taxon>Dinophyceae</taxon>
        <taxon>Suessiales</taxon>
        <taxon>Symbiodiniaceae</taxon>
        <taxon>Symbiodinium</taxon>
    </lineage>
</organism>